<dbReference type="RefSeq" id="WP_250932660.1">
    <property type="nucleotide sequence ID" value="NZ_JAMQBK010000096.1"/>
</dbReference>
<dbReference type="Proteomes" id="UP001202961">
    <property type="component" value="Unassembled WGS sequence"/>
</dbReference>
<protein>
    <submittedName>
        <fullName evidence="3">SDR family oxidoreductase</fullName>
    </submittedName>
</protein>
<dbReference type="InterPro" id="IPR036291">
    <property type="entry name" value="NAD(P)-bd_dom_sf"/>
</dbReference>
<evidence type="ECO:0000256" key="2">
    <source>
        <dbReference type="ARBA" id="ARBA00023002"/>
    </source>
</evidence>
<dbReference type="CDD" id="cd05233">
    <property type="entry name" value="SDR_c"/>
    <property type="match status" value="1"/>
</dbReference>
<organism evidence="3 4">
    <name type="scientific">Aporhodopirellula aestuarii</name>
    <dbReference type="NCBI Taxonomy" id="2950107"/>
    <lineage>
        <taxon>Bacteria</taxon>
        <taxon>Pseudomonadati</taxon>
        <taxon>Planctomycetota</taxon>
        <taxon>Planctomycetia</taxon>
        <taxon>Pirellulales</taxon>
        <taxon>Pirellulaceae</taxon>
        <taxon>Aporhodopirellula</taxon>
    </lineage>
</organism>
<dbReference type="Pfam" id="PF00106">
    <property type="entry name" value="adh_short"/>
    <property type="match status" value="1"/>
</dbReference>
<dbReference type="EMBL" id="JAMQBK010000096">
    <property type="protein sequence ID" value="MCM2374660.1"/>
    <property type="molecule type" value="Genomic_DNA"/>
</dbReference>
<reference evidence="3 4" key="1">
    <citation type="journal article" date="2022" name="Syst. Appl. Microbiol.">
        <title>Rhodopirellula aestuarii sp. nov., a novel member of the genus Rhodopirellula isolated from brackish sediments collected in the Tagus River estuary, Portugal.</title>
        <authorList>
            <person name="Vitorino I.R."/>
            <person name="Klimek D."/>
            <person name="Calusinska M."/>
            <person name="Lobo-da-Cunha A."/>
            <person name="Vasconcelos V."/>
            <person name="Lage O.M."/>
        </authorList>
    </citation>
    <scope>NUCLEOTIDE SEQUENCE [LARGE SCALE GENOMIC DNA]</scope>
    <source>
        <strain evidence="3 4">ICT_H3.1</strain>
    </source>
</reference>
<dbReference type="SUPFAM" id="SSF51735">
    <property type="entry name" value="NAD(P)-binding Rossmann-fold domains"/>
    <property type="match status" value="1"/>
</dbReference>
<evidence type="ECO:0000313" key="4">
    <source>
        <dbReference type="Proteomes" id="UP001202961"/>
    </source>
</evidence>
<dbReference type="InterPro" id="IPR002347">
    <property type="entry name" value="SDR_fam"/>
</dbReference>
<sequence length="234" mass="25413">MTITGKHVLITGGSSGIGLELAEQLLVLENSVEILDIQAPMESLPQAIFHQADLSCGESIAQAIGAISEPLDIIINNAGVLVRGGILDNSEDEFDRSFNVNLKGAWLILKHVVEMKKLVSNPTILQMCSTVGLEPAPHLRVYSLTKQTIHRFVQALRADFPEWTVKAAYPGAVKTPMTTVGMSDEEYDKLILERWGVNFTAAETATAILSLLAAPENDLVYDPRARGYSLTNLG</sequence>
<dbReference type="PANTHER" id="PTHR43669:SF3">
    <property type="entry name" value="ALCOHOL DEHYDROGENASE, PUTATIVE (AFU_ORTHOLOGUE AFUA_3G03445)-RELATED"/>
    <property type="match status" value="1"/>
</dbReference>
<name>A0ABT0UD24_9BACT</name>
<dbReference type="PRINTS" id="PR00081">
    <property type="entry name" value="GDHRDH"/>
</dbReference>
<gene>
    <name evidence="3" type="ORF">NB063_28900</name>
</gene>
<keyword evidence="2" id="KW-0560">Oxidoreductase</keyword>
<comment type="similarity">
    <text evidence="1">Belongs to the short-chain dehydrogenases/reductases (SDR) family.</text>
</comment>
<dbReference type="PANTHER" id="PTHR43669">
    <property type="entry name" value="5-KETO-D-GLUCONATE 5-REDUCTASE"/>
    <property type="match status" value="1"/>
</dbReference>
<proteinExistence type="inferred from homology"/>
<keyword evidence="4" id="KW-1185">Reference proteome</keyword>
<evidence type="ECO:0000313" key="3">
    <source>
        <dbReference type="EMBL" id="MCM2374660.1"/>
    </source>
</evidence>
<comment type="caution">
    <text evidence="3">The sequence shown here is derived from an EMBL/GenBank/DDBJ whole genome shotgun (WGS) entry which is preliminary data.</text>
</comment>
<accession>A0ABT0UD24</accession>
<dbReference type="Gene3D" id="3.40.50.720">
    <property type="entry name" value="NAD(P)-binding Rossmann-like Domain"/>
    <property type="match status" value="1"/>
</dbReference>
<evidence type="ECO:0000256" key="1">
    <source>
        <dbReference type="ARBA" id="ARBA00006484"/>
    </source>
</evidence>